<evidence type="ECO:0000259" key="3">
    <source>
        <dbReference type="Pfam" id="PF16653"/>
    </source>
</evidence>
<feature type="domain" description="Saccharopine dehydrogenase-like C-terminal" evidence="3">
    <location>
        <begin position="155"/>
        <end position="444"/>
    </location>
</feature>
<dbReference type="Pfam" id="PF03435">
    <property type="entry name" value="Sacchrp_dh_NADP"/>
    <property type="match status" value="1"/>
</dbReference>
<dbReference type="InterPro" id="IPR032095">
    <property type="entry name" value="Sacchrp_dh-like_C"/>
</dbReference>
<evidence type="ECO:0000313" key="5">
    <source>
        <dbReference type="EMBL" id="CAF1329354.1"/>
    </source>
</evidence>
<dbReference type="Proteomes" id="UP000681722">
    <property type="component" value="Unassembled WGS sequence"/>
</dbReference>
<comment type="caution">
    <text evidence="5">The sequence shown here is derived from an EMBL/GenBank/DDBJ whole genome shotgun (WGS) entry which is preliminary data.</text>
</comment>
<evidence type="ECO:0000313" key="8">
    <source>
        <dbReference type="Proteomes" id="UP000663829"/>
    </source>
</evidence>
<proteinExistence type="predicted"/>
<name>A0A815FVV7_9BILA</name>
<dbReference type="EMBL" id="CAJNOK010002759">
    <property type="protein sequence ID" value="CAF0873899.1"/>
    <property type="molecule type" value="Genomic_DNA"/>
</dbReference>
<feature type="chain" id="PRO_5036411592" description="Homospermidine synthase" evidence="1">
    <location>
        <begin position="19"/>
        <end position="478"/>
    </location>
</feature>
<dbReference type="Proteomes" id="UP000677228">
    <property type="component" value="Unassembled WGS sequence"/>
</dbReference>
<dbReference type="Proteomes" id="UP000682733">
    <property type="component" value="Unassembled WGS sequence"/>
</dbReference>
<dbReference type="OrthoDB" id="2151234at2759"/>
<evidence type="ECO:0008006" key="9">
    <source>
        <dbReference type="Google" id="ProtNLM"/>
    </source>
</evidence>
<evidence type="ECO:0000313" key="4">
    <source>
        <dbReference type="EMBL" id="CAF0873899.1"/>
    </source>
</evidence>
<dbReference type="Pfam" id="PF16653">
    <property type="entry name" value="Sacchrp_dh_C"/>
    <property type="match status" value="1"/>
</dbReference>
<organism evidence="5 8">
    <name type="scientific">Didymodactylos carnosus</name>
    <dbReference type="NCBI Taxonomy" id="1234261"/>
    <lineage>
        <taxon>Eukaryota</taxon>
        <taxon>Metazoa</taxon>
        <taxon>Spiralia</taxon>
        <taxon>Gnathifera</taxon>
        <taxon>Rotifera</taxon>
        <taxon>Eurotatoria</taxon>
        <taxon>Bdelloidea</taxon>
        <taxon>Philodinida</taxon>
        <taxon>Philodinidae</taxon>
        <taxon>Didymodactylos</taxon>
    </lineage>
</organism>
<accession>A0A815FVV7</accession>
<dbReference type="AlphaFoldDB" id="A0A815FVV7"/>
<dbReference type="Gene3D" id="3.40.50.720">
    <property type="entry name" value="NAD(P)-binding Rossmann-like Domain"/>
    <property type="match status" value="1"/>
</dbReference>
<dbReference type="EMBL" id="CAJOBC010052196">
    <property type="protein sequence ID" value="CAF4181489.1"/>
    <property type="molecule type" value="Genomic_DNA"/>
</dbReference>
<keyword evidence="1" id="KW-0732">Signal</keyword>
<keyword evidence="8" id="KW-1185">Reference proteome</keyword>
<reference evidence="5" key="1">
    <citation type="submission" date="2021-02" db="EMBL/GenBank/DDBJ databases">
        <authorList>
            <person name="Nowell W R."/>
        </authorList>
    </citation>
    <scope>NUCLEOTIDE SEQUENCE</scope>
</reference>
<dbReference type="InterPro" id="IPR023181">
    <property type="entry name" value="Homospermid_syn-like_C"/>
</dbReference>
<gene>
    <name evidence="5" type="ORF">GPM918_LOCUS29867</name>
    <name evidence="4" type="ORF">OVA965_LOCUS8274</name>
    <name evidence="7" type="ORF">SRO942_LOCUS30459</name>
    <name evidence="6" type="ORF">TMI583_LOCUS8270</name>
</gene>
<dbReference type="EMBL" id="CAJOBA010002760">
    <property type="protein sequence ID" value="CAF3658570.1"/>
    <property type="molecule type" value="Genomic_DNA"/>
</dbReference>
<evidence type="ECO:0000313" key="6">
    <source>
        <dbReference type="EMBL" id="CAF3658570.1"/>
    </source>
</evidence>
<dbReference type="Proteomes" id="UP000663829">
    <property type="component" value="Unassembled WGS sequence"/>
</dbReference>
<dbReference type="EMBL" id="CAJNOQ010013815">
    <property type="protein sequence ID" value="CAF1329354.1"/>
    <property type="molecule type" value="Genomic_DNA"/>
</dbReference>
<feature type="domain" description="Saccharopine dehydrogenase NADP binding" evidence="2">
    <location>
        <begin position="7"/>
        <end position="151"/>
    </location>
</feature>
<protein>
    <recommendedName>
        <fullName evidence="9">Homospermidine synthase</fullName>
    </recommendedName>
</protein>
<evidence type="ECO:0000256" key="1">
    <source>
        <dbReference type="SAM" id="SignalP"/>
    </source>
</evidence>
<feature type="signal peptide" evidence="1">
    <location>
        <begin position="1"/>
        <end position="18"/>
    </location>
</feature>
<evidence type="ECO:0000313" key="7">
    <source>
        <dbReference type="EMBL" id="CAF4181489.1"/>
    </source>
</evidence>
<dbReference type="Gene3D" id="3.30.360.30">
    <property type="entry name" value="homospermidine synthase like"/>
    <property type="match status" value="1"/>
</dbReference>
<sequence length="478" mass="54131">MKFSRRIVIIGCGSVAQCALPLLLELVDIAPSSITIIDFTDQRSKIQCFLDQGVNYNQIRITKHNYTDVLETHLSTGDMLIDLAWYLDTASLLDWCHYHSILFINTSVELWELQKKVPSCTDPRTLTLYHRQLILKQVTDQWKDKNGPTAIVDHGANPGLISHFVKQALTDIAKQVLSQSIINDSQRKSALEQALKNLDYAKLAYHLHVKTIHVSERDTQLTDKPKKVNEFINTWSIEGLIEESIAPSELGFGTHEFLIPDGTLRHKQGSGNQICLSEKGMNTWVRSWVPSGEIIGMVIRHGEAYSISNYLTVYQGDNLIYRPTVHYAYLPTDATMNSLHEFKMCGYKLQSKQRILSNDIIKGEDELGCLLMGHDLKAWWTGSVLEIEESRKLVPGQNATTVQVAIGVVSAALYAIRHPQLGFCLPDYLNSEEILQIAKPYLGQYISRVVNWSPLDKADAFEVPSIPENEWQFMTFKI</sequence>
<dbReference type="InterPro" id="IPR005097">
    <property type="entry name" value="Sacchrp_dh_NADP-bd"/>
</dbReference>
<evidence type="ECO:0000259" key="2">
    <source>
        <dbReference type="Pfam" id="PF03435"/>
    </source>
</evidence>